<protein>
    <submittedName>
        <fullName evidence="2">VC0807 family protein</fullName>
    </submittedName>
</protein>
<feature type="transmembrane region" description="Helical" evidence="1">
    <location>
        <begin position="76"/>
        <end position="96"/>
    </location>
</feature>
<dbReference type="EMBL" id="JBBEGM010000006">
    <property type="protein sequence ID" value="MEJ2862762.1"/>
    <property type="molecule type" value="Genomic_DNA"/>
</dbReference>
<reference evidence="2 3" key="1">
    <citation type="submission" date="2024-03" db="EMBL/GenBank/DDBJ databases">
        <title>Actinomycetospora sp. OC33-EN07, a novel actinomycete isolated from wild orchid (Aerides multiflora).</title>
        <authorList>
            <person name="Suriyachadkun C."/>
        </authorList>
    </citation>
    <scope>NUCLEOTIDE SEQUENCE [LARGE SCALE GENOMIC DNA]</scope>
    <source>
        <strain evidence="2 3">OC33-EN07</strain>
    </source>
</reference>
<feature type="transmembrane region" description="Helical" evidence="1">
    <location>
        <begin position="189"/>
        <end position="209"/>
    </location>
</feature>
<comment type="caution">
    <text evidence="2">The sequence shown here is derived from an EMBL/GenBank/DDBJ whole genome shotgun (WGS) entry which is preliminary data.</text>
</comment>
<accession>A0ABU8M804</accession>
<keyword evidence="1" id="KW-0472">Membrane</keyword>
<keyword evidence="1" id="KW-1133">Transmembrane helix</keyword>
<feature type="transmembrane region" description="Helical" evidence="1">
    <location>
        <begin position="108"/>
        <end position="125"/>
    </location>
</feature>
<proteinExistence type="predicted"/>
<keyword evidence="1" id="KW-0812">Transmembrane</keyword>
<sequence length="239" mass="25988">MERETAADTGADATEQEEGRGGVLRHFSGLLWDVGLPLVGYYALHFLGASDWVALLVATLAAGLRLVWVAVRNREITWFAAVMLAVFGLGLALAFVGGDARFLLIKDSFGTALVGIVFLASLFAGKPLTLSAFQTWQPREAAEMEEYYRTLPPIRTMFRRSAVVWGIGLLLEATLRIPLIYLLPIDVMVGLSTAMMVATIVGLSAWNAWYGRRGGAKARAWAAENLVEDEDADEKPAVA</sequence>
<name>A0ABU8M804_9PSEU</name>
<keyword evidence="3" id="KW-1185">Reference proteome</keyword>
<gene>
    <name evidence="2" type="ORF">WCD58_16440</name>
</gene>
<organism evidence="2 3">
    <name type="scientific">Actinomycetospora flava</name>
    <dbReference type="NCBI Taxonomy" id="3129232"/>
    <lineage>
        <taxon>Bacteria</taxon>
        <taxon>Bacillati</taxon>
        <taxon>Actinomycetota</taxon>
        <taxon>Actinomycetes</taxon>
        <taxon>Pseudonocardiales</taxon>
        <taxon>Pseudonocardiaceae</taxon>
        <taxon>Actinomycetospora</taxon>
    </lineage>
</organism>
<feature type="transmembrane region" description="Helical" evidence="1">
    <location>
        <begin position="162"/>
        <end position="183"/>
    </location>
</feature>
<dbReference type="Proteomes" id="UP001369736">
    <property type="component" value="Unassembled WGS sequence"/>
</dbReference>
<evidence type="ECO:0000256" key="1">
    <source>
        <dbReference type="SAM" id="Phobius"/>
    </source>
</evidence>
<feature type="transmembrane region" description="Helical" evidence="1">
    <location>
        <begin position="39"/>
        <end position="64"/>
    </location>
</feature>
<dbReference type="RefSeq" id="WP_337704132.1">
    <property type="nucleotide sequence ID" value="NZ_JBBEGM010000006.1"/>
</dbReference>
<evidence type="ECO:0000313" key="3">
    <source>
        <dbReference type="Proteomes" id="UP001369736"/>
    </source>
</evidence>
<dbReference type="NCBIfam" id="NF041646">
    <property type="entry name" value="VC0807_fam"/>
    <property type="match status" value="1"/>
</dbReference>
<evidence type="ECO:0000313" key="2">
    <source>
        <dbReference type="EMBL" id="MEJ2862762.1"/>
    </source>
</evidence>